<comment type="caution">
    <text evidence="1">The sequence shown here is derived from an EMBL/GenBank/DDBJ whole genome shotgun (WGS) entry which is preliminary data.</text>
</comment>
<dbReference type="Proteomes" id="UP001108089">
    <property type="component" value="Unassembled WGS sequence"/>
</dbReference>
<keyword evidence="2" id="KW-1185">Reference proteome</keyword>
<sequence length="64" mass="6377">MNRDEALRVRESGRASLRGDLDAADSPSVASCFAAADALGVSVADLLGVADVELTAPADCGADA</sequence>
<dbReference type="EMBL" id="JAKGCU010000009">
    <property type="protein sequence ID" value="MCF3939082.1"/>
    <property type="molecule type" value="Genomic_DNA"/>
</dbReference>
<protein>
    <submittedName>
        <fullName evidence="1">Uncharacterized protein</fullName>
    </submittedName>
</protein>
<evidence type="ECO:0000313" key="1">
    <source>
        <dbReference type="EMBL" id="MCF3939082.1"/>
    </source>
</evidence>
<accession>A0ABS9DKJ1</accession>
<gene>
    <name evidence="1" type="ORF">L1892_11925</name>
</gene>
<dbReference type="RefSeq" id="WP_235723811.1">
    <property type="nucleotide sequence ID" value="NZ_JAKGCU010000009.1"/>
</dbReference>
<organism evidence="1 2">
    <name type="scientific">Gordonia tangerina</name>
    <dbReference type="NCBI Taxonomy" id="2911060"/>
    <lineage>
        <taxon>Bacteria</taxon>
        <taxon>Bacillati</taxon>
        <taxon>Actinomycetota</taxon>
        <taxon>Actinomycetes</taxon>
        <taxon>Mycobacteriales</taxon>
        <taxon>Gordoniaceae</taxon>
        <taxon>Gordonia</taxon>
    </lineage>
</organism>
<evidence type="ECO:0000313" key="2">
    <source>
        <dbReference type="Proteomes" id="UP001108089"/>
    </source>
</evidence>
<name>A0ABS9DKJ1_9ACTN</name>
<proteinExistence type="predicted"/>
<reference evidence="1" key="1">
    <citation type="submission" date="2022-01" db="EMBL/GenBank/DDBJ databases">
        <title>Gordonia xiamenensis sp. nov., isolated from surface seawater in Xiamen.</title>
        <authorList>
            <person name="He Y.F."/>
        </authorList>
    </citation>
    <scope>NUCLEOTIDE SEQUENCE</scope>
    <source>
        <strain evidence="1">GW1C4-4</strain>
    </source>
</reference>